<keyword evidence="3" id="KW-1185">Reference proteome</keyword>
<accession>A0AAP0NGE8</accession>
<feature type="domain" description="Neprosin PEP catalytic" evidence="1">
    <location>
        <begin position="122"/>
        <end position="267"/>
    </location>
</feature>
<reference evidence="2 3" key="1">
    <citation type="journal article" date="2024" name="Plant J.">
        <title>Genome sequences and population genomics reveal climatic adaptation and genomic divergence between two closely related sweetgum species.</title>
        <authorList>
            <person name="Xu W.Q."/>
            <person name="Ren C.Q."/>
            <person name="Zhang X.Y."/>
            <person name="Comes H.P."/>
            <person name="Liu X.H."/>
            <person name="Li Y.G."/>
            <person name="Kettle C.J."/>
            <person name="Jalonen R."/>
            <person name="Gaisberger H."/>
            <person name="Ma Y.Z."/>
            <person name="Qiu Y.X."/>
        </authorList>
    </citation>
    <scope>NUCLEOTIDE SEQUENCE [LARGE SCALE GENOMIC DNA]</scope>
    <source>
        <strain evidence="2">Hangzhou</strain>
    </source>
</reference>
<evidence type="ECO:0000259" key="1">
    <source>
        <dbReference type="PROSITE" id="PS52045"/>
    </source>
</evidence>
<evidence type="ECO:0000313" key="2">
    <source>
        <dbReference type="EMBL" id="KAK9271686.1"/>
    </source>
</evidence>
<evidence type="ECO:0000313" key="3">
    <source>
        <dbReference type="Proteomes" id="UP001415857"/>
    </source>
</evidence>
<comment type="caution">
    <text evidence="2">The sequence shown here is derived from an EMBL/GenBank/DDBJ whole genome shotgun (WGS) entry which is preliminary data.</text>
</comment>
<dbReference type="EMBL" id="JBBPBK010000013">
    <property type="protein sequence ID" value="KAK9271686.1"/>
    <property type="molecule type" value="Genomic_DNA"/>
</dbReference>
<dbReference type="PANTHER" id="PTHR31589">
    <property type="entry name" value="PROTEIN, PUTATIVE (DUF239)-RELATED-RELATED"/>
    <property type="match status" value="1"/>
</dbReference>
<dbReference type="PANTHER" id="PTHR31589:SF110">
    <property type="entry name" value="PROTEIN, PUTATIVE (DUF239)-RELATED"/>
    <property type="match status" value="1"/>
</dbReference>
<sequence>MNSVMLTSMGKERMSVFCIMDCELSDADVGGSWQQDLKIHTLSPIEKYPSPMEPIFSPKWRSTIALQENVQVSSKNEPSFVSNSLKIGLKEGCPQGTVPMGRTTEERLIRAKSIFRGLHLNDFSNKVTGNGLETETNTIHRTCGAEAHIDIYQPIVDHGKISAAAVMVQSGGPGMLGTARAGWMVIPDLYGDGRTRMFTSWSDTNNGRVLGCFNTDCLGFIIVNPSIPLNMPFDNVSVIGGIQYDMKFFILQDDAQNWWLMVHDNNE</sequence>
<dbReference type="InterPro" id="IPR053168">
    <property type="entry name" value="Glutamic_endopeptidase"/>
</dbReference>
<name>A0AAP0NGE8_LIQFO</name>
<organism evidence="2 3">
    <name type="scientific">Liquidambar formosana</name>
    <name type="common">Formosan gum</name>
    <dbReference type="NCBI Taxonomy" id="63359"/>
    <lineage>
        <taxon>Eukaryota</taxon>
        <taxon>Viridiplantae</taxon>
        <taxon>Streptophyta</taxon>
        <taxon>Embryophyta</taxon>
        <taxon>Tracheophyta</taxon>
        <taxon>Spermatophyta</taxon>
        <taxon>Magnoliopsida</taxon>
        <taxon>eudicotyledons</taxon>
        <taxon>Gunneridae</taxon>
        <taxon>Pentapetalae</taxon>
        <taxon>Saxifragales</taxon>
        <taxon>Altingiaceae</taxon>
        <taxon>Liquidambar</taxon>
    </lineage>
</organism>
<dbReference type="Gene3D" id="3.90.1320.10">
    <property type="entry name" value="Outer-capsid protein sigma 3, large lobe"/>
    <property type="match status" value="1"/>
</dbReference>
<proteinExistence type="predicted"/>
<dbReference type="Proteomes" id="UP001415857">
    <property type="component" value="Unassembled WGS sequence"/>
</dbReference>
<gene>
    <name evidence="2" type="ORF">L1049_002049</name>
</gene>
<dbReference type="PROSITE" id="PS52045">
    <property type="entry name" value="NEPROSIN_PEP_CD"/>
    <property type="match status" value="1"/>
</dbReference>
<dbReference type="AlphaFoldDB" id="A0AAP0NGE8"/>
<dbReference type="Pfam" id="PF03080">
    <property type="entry name" value="Neprosin"/>
    <property type="match status" value="1"/>
</dbReference>
<dbReference type="InterPro" id="IPR004314">
    <property type="entry name" value="Neprosin"/>
</dbReference>
<protein>
    <recommendedName>
        <fullName evidence="1">Neprosin PEP catalytic domain-containing protein</fullName>
    </recommendedName>
</protein>